<dbReference type="EMBL" id="BQNB010011457">
    <property type="protein sequence ID" value="GJS90809.1"/>
    <property type="molecule type" value="Genomic_DNA"/>
</dbReference>
<proteinExistence type="predicted"/>
<gene>
    <name evidence="2" type="ORF">Tco_0773445</name>
</gene>
<feature type="compositionally biased region" description="Polar residues" evidence="1">
    <location>
        <begin position="353"/>
        <end position="363"/>
    </location>
</feature>
<organism evidence="2 3">
    <name type="scientific">Tanacetum coccineum</name>
    <dbReference type="NCBI Taxonomy" id="301880"/>
    <lineage>
        <taxon>Eukaryota</taxon>
        <taxon>Viridiplantae</taxon>
        <taxon>Streptophyta</taxon>
        <taxon>Embryophyta</taxon>
        <taxon>Tracheophyta</taxon>
        <taxon>Spermatophyta</taxon>
        <taxon>Magnoliopsida</taxon>
        <taxon>eudicotyledons</taxon>
        <taxon>Gunneridae</taxon>
        <taxon>Pentapetalae</taxon>
        <taxon>asterids</taxon>
        <taxon>campanulids</taxon>
        <taxon>Asterales</taxon>
        <taxon>Asteraceae</taxon>
        <taxon>Asteroideae</taxon>
        <taxon>Anthemideae</taxon>
        <taxon>Anthemidinae</taxon>
        <taxon>Tanacetum</taxon>
    </lineage>
</organism>
<reference evidence="2" key="1">
    <citation type="journal article" date="2022" name="Int. J. Mol. Sci.">
        <title>Draft Genome of Tanacetum Coccineum: Genomic Comparison of Closely Related Tanacetum-Family Plants.</title>
        <authorList>
            <person name="Yamashiro T."/>
            <person name="Shiraishi A."/>
            <person name="Nakayama K."/>
            <person name="Satake H."/>
        </authorList>
    </citation>
    <scope>NUCLEOTIDE SEQUENCE</scope>
</reference>
<feature type="region of interest" description="Disordered" evidence="1">
    <location>
        <begin position="293"/>
        <end position="312"/>
    </location>
</feature>
<evidence type="ECO:0000313" key="2">
    <source>
        <dbReference type="EMBL" id="GJS90809.1"/>
    </source>
</evidence>
<accession>A0ABQ4ZKX0</accession>
<feature type="region of interest" description="Disordered" evidence="1">
    <location>
        <begin position="343"/>
        <end position="363"/>
    </location>
</feature>
<comment type="caution">
    <text evidence="2">The sequence shown here is derived from an EMBL/GenBank/DDBJ whole genome shotgun (WGS) entry which is preliminary data.</text>
</comment>
<name>A0ABQ4ZKX0_9ASTR</name>
<dbReference type="Proteomes" id="UP001151760">
    <property type="component" value="Unassembled WGS sequence"/>
</dbReference>
<keyword evidence="3" id="KW-1185">Reference proteome</keyword>
<evidence type="ECO:0000256" key="1">
    <source>
        <dbReference type="SAM" id="MobiDB-lite"/>
    </source>
</evidence>
<evidence type="ECO:0000313" key="3">
    <source>
        <dbReference type="Proteomes" id="UP001151760"/>
    </source>
</evidence>
<protein>
    <submittedName>
        <fullName evidence="2">Uncharacterized protein</fullName>
    </submittedName>
</protein>
<reference evidence="2" key="2">
    <citation type="submission" date="2022-01" db="EMBL/GenBank/DDBJ databases">
        <authorList>
            <person name="Yamashiro T."/>
            <person name="Shiraishi A."/>
            <person name="Satake H."/>
            <person name="Nakayama K."/>
        </authorList>
    </citation>
    <scope>NUCLEOTIDE SEQUENCE</scope>
</reference>
<sequence>MEVRAKKDLTLQSSPSTAIKWLKHLGRFRWERRKPGLRDELTGEREKLLRKPVDVVHGRLHVSRLKQSKTERTAHNASRYFASNSTTKCNKKADALSKIASKGRRRPTTMDDTRICESLQEILRRIKKEGQEGSRKRPSVQHAFRPEIRGCHRNPNRILWHTMHMLAQELALGNAMTVHKYPVLVPRIARELDPITFSMALYKWGIDISGLSGRSGKVKILNLSLSTLSLMDEAHYRRCNPPGNQVKQFVWGQHCLQIGLTRWRIISDMGKNRRLGAGIKARLDEAHDWIEEFRTPRPMGPPNNDSSQANREKTPFSLTYGTEAVSRAAILVLAADEASDALKGPTANLDQVGRSSKLSDAWK</sequence>